<sequence>MITIMTQIEPPTPQSVVRAMGNLGAEIQSPDEGADPGDMPFLLGALLTHVERLVAEQLGDQTEDVVQGWILATDGDPGESLELLHRRVLLLQHQLVTIAEHTDPDDAGAQILNATNHAAVAMLYLISLWGVWRSDDDDPEWMESTRKEALDRLQDAVSYLSSDVRYQ</sequence>
<organism evidence="1 2">
    <name type="scientific">Saccharopolyspora shandongensis</name>
    <dbReference type="NCBI Taxonomy" id="418495"/>
    <lineage>
        <taxon>Bacteria</taxon>
        <taxon>Bacillati</taxon>
        <taxon>Actinomycetota</taxon>
        <taxon>Actinomycetes</taxon>
        <taxon>Pseudonocardiales</taxon>
        <taxon>Pseudonocardiaceae</taxon>
        <taxon>Saccharopolyspora</taxon>
    </lineage>
</organism>
<dbReference type="STRING" id="418495.SAMN05216215_104868"/>
<keyword evidence="2" id="KW-1185">Reference proteome</keyword>
<evidence type="ECO:0000313" key="1">
    <source>
        <dbReference type="EMBL" id="SDZ14547.1"/>
    </source>
</evidence>
<name>A0A1H3QMD1_9PSEU</name>
<reference evidence="2" key="1">
    <citation type="submission" date="2016-10" db="EMBL/GenBank/DDBJ databases">
        <authorList>
            <person name="Varghese N."/>
            <person name="Submissions S."/>
        </authorList>
    </citation>
    <scope>NUCLEOTIDE SEQUENCE [LARGE SCALE GENOMIC DNA]</scope>
    <source>
        <strain evidence="2">CGMCC 4.3530</strain>
    </source>
</reference>
<dbReference type="AlphaFoldDB" id="A0A1H3QMD1"/>
<dbReference type="Proteomes" id="UP000199529">
    <property type="component" value="Unassembled WGS sequence"/>
</dbReference>
<dbReference type="EMBL" id="FNOK01000048">
    <property type="protein sequence ID" value="SDZ14547.1"/>
    <property type="molecule type" value="Genomic_DNA"/>
</dbReference>
<evidence type="ECO:0000313" key="2">
    <source>
        <dbReference type="Proteomes" id="UP000199529"/>
    </source>
</evidence>
<protein>
    <submittedName>
        <fullName evidence="1">Uncharacterized protein</fullName>
    </submittedName>
</protein>
<proteinExistence type="predicted"/>
<gene>
    <name evidence="1" type="ORF">SAMN05216215_104868</name>
</gene>
<accession>A0A1H3QMD1</accession>